<feature type="region of interest" description="Disordered" evidence="1">
    <location>
        <begin position="1"/>
        <end position="35"/>
    </location>
</feature>
<evidence type="ECO:0000313" key="2">
    <source>
        <dbReference type="EMBL" id="MPN00443.1"/>
    </source>
</evidence>
<accession>A0A645EIN4</accession>
<proteinExistence type="predicted"/>
<name>A0A645EIN4_9ZZZZ</name>
<feature type="compositionally biased region" description="Polar residues" evidence="1">
    <location>
        <begin position="23"/>
        <end position="35"/>
    </location>
</feature>
<dbReference type="EMBL" id="VSSQ01046468">
    <property type="protein sequence ID" value="MPN00443.1"/>
    <property type="molecule type" value="Genomic_DNA"/>
</dbReference>
<dbReference type="AlphaFoldDB" id="A0A645EIN4"/>
<comment type="caution">
    <text evidence="2">The sequence shown here is derived from an EMBL/GenBank/DDBJ whole genome shotgun (WGS) entry which is preliminary data.</text>
</comment>
<organism evidence="2">
    <name type="scientific">bioreactor metagenome</name>
    <dbReference type="NCBI Taxonomy" id="1076179"/>
    <lineage>
        <taxon>unclassified sequences</taxon>
        <taxon>metagenomes</taxon>
        <taxon>ecological metagenomes</taxon>
    </lineage>
</organism>
<protein>
    <submittedName>
        <fullName evidence="2">Uncharacterized protein</fullName>
    </submittedName>
</protein>
<reference evidence="2" key="1">
    <citation type="submission" date="2019-08" db="EMBL/GenBank/DDBJ databases">
        <authorList>
            <person name="Kucharzyk K."/>
            <person name="Murdoch R.W."/>
            <person name="Higgins S."/>
            <person name="Loffler F."/>
        </authorList>
    </citation>
    <scope>NUCLEOTIDE SEQUENCE</scope>
</reference>
<evidence type="ECO:0000256" key="1">
    <source>
        <dbReference type="SAM" id="MobiDB-lite"/>
    </source>
</evidence>
<gene>
    <name evidence="2" type="ORF">SDC9_147638</name>
</gene>
<sequence length="71" mass="7213">MAKVDGMVPSFDMTPVETRTEESTSMGNSEGSTTPTASFAQSIAAAAVTSGKTRIAVIIASTAILSHPPVT</sequence>